<evidence type="ECO:0000256" key="1">
    <source>
        <dbReference type="ARBA" id="ARBA00022603"/>
    </source>
</evidence>
<evidence type="ECO:0000259" key="6">
    <source>
        <dbReference type="Pfam" id="PF08100"/>
    </source>
</evidence>
<dbReference type="SUPFAM" id="SSF46785">
    <property type="entry name" value="Winged helix' DNA-binding domain"/>
    <property type="match status" value="1"/>
</dbReference>
<dbReference type="GO" id="GO:0046983">
    <property type="term" value="F:protein dimerization activity"/>
    <property type="evidence" value="ECO:0007669"/>
    <property type="project" value="InterPro"/>
</dbReference>
<dbReference type="SUPFAM" id="SSF53335">
    <property type="entry name" value="S-adenosyl-L-methionine-dependent methyltransferases"/>
    <property type="match status" value="1"/>
</dbReference>
<dbReference type="RefSeq" id="WP_101830511.1">
    <property type="nucleotide sequence ID" value="NZ_FZMO01000048.1"/>
</dbReference>
<dbReference type="Gene3D" id="1.10.287.1350">
    <property type="match status" value="1"/>
</dbReference>
<dbReference type="InterPro" id="IPR012967">
    <property type="entry name" value="COMT_dimerisation"/>
</dbReference>
<reference evidence="7 8" key="1">
    <citation type="submission" date="2017-06" db="EMBL/GenBank/DDBJ databases">
        <authorList>
            <person name="Kim H.J."/>
            <person name="Triplett B.A."/>
        </authorList>
    </citation>
    <scope>NUCLEOTIDE SEQUENCE [LARGE SCALE GENOMIC DNA]</scope>
    <source>
        <strain evidence="7">FRACA_ARgP5</strain>
    </source>
</reference>
<evidence type="ECO:0000313" key="7">
    <source>
        <dbReference type="EMBL" id="SNQ46499.1"/>
    </source>
</evidence>
<dbReference type="OrthoDB" id="4145676at2"/>
<name>A0A2I2KLE6_9ACTN</name>
<proteinExistence type="predicted"/>
<dbReference type="CDD" id="cd02440">
    <property type="entry name" value="AdoMet_MTases"/>
    <property type="match status" value="1"/>
</dbReference>
<keyword evidence="3" id="KW-0949">S-adenosyl-L-methionine</keyword>
<dbReference type="GO" id="GO:0032259">
    <property type="term" value="P:methylation"/>
    <property type="evidence" value="ECO:0007669"/>
    <property type="project" value="UniProtKB-KW"/>
</dbReference>
<feature type="domain" description="O-methyltransferase C-terminal" evidence="5">
    <location>
        <begin position="112"/>
        <end position="319"/>
    </location>
</feature>
<organism evidence="7 8">
    <name type="scientific">Frankia canadensis</name>
    <dbReference type="NCBI Taxonomy" id="1836972"/>
    <lineage>
        <taxon>Bacteria</taxon>
        <taxon>Bacillati</taxon>
        <taxon>Actinomycetota</taxon>
        <taxon>Actinomycetes</taxon>
        <taxon>Frankiales</taxon>
        <taxon>Frankiaceae</taxon>
        <taxon>Frankia</taxon>
    </lineage>
</organism>
<dbReference type="PROSITE" id="PS51683">
    <property type="entry name" value="SAM_OMT_II"/>
    <property type="match status" value="1"/>
</dbReference>
<dbReference type="Pfam" id="PF08100">
    <property type="entry name" value="Dimerisation"/>
    <property type="match status" value="1"/>
</dbReference>
<evidence type="ECO:0000259" key="5">
    <source>
        <dbReference type="Pfam" id="PF00891"/>
    </source>
</evidence>
<dbReference type="InterPro" id="IPR016461">
    <property type="entry name" value="COMT-like"/>
</dbReference>
<dbReference type="Proteomes" id="UP000234331">
    <property type="component" value="Unassembled WGS sequence"/>
</dbReference>
<dbReference type="Gene3D" id="1.10.10.10">
    <property type="entry name" value="Winged helix-like DNA-binding domain superfamily/Winged helix DNA-binding domain"/>
    <property type="match status" value="1"/>
</dbReference>
<dbReference type="AlphaFoldDB" id="A0A2I2KLE6"/>
<dbReference type="InterPro" id="IPR036388">
    <property type="entry name" value="WH-like_DNA-bd_sf"/>
</dbReference>
<dbReference type="Gene3D" id="3.40.50.150">
    <property type="entry name" value="Vaccinia Virus protein VP39"/>
    <property type="match status" value="1"/>
</dbReference>
<evidence type="ECO:0000313" key="8">
    <source>
        <dbReference type="Proteomes" id="UP000234331"/>
    </source>
</evidence>
<keyword evidence="1 7" id="KW-0489">Methyltransferase</keyword>
<dbReference type="PANTHER" id="PTHR43712">
    <property type="entry name" value="PUTATIVE (AFU_ORTHOLOGUE AFUA_4G14580)-RELATED"/>
    <property type="match status" value="1"/>
</dbReference>
<evidence type="ECO:0000256" key="4">
    <source>
        <dbReference type="PIRSR" id="PIRSR005739-1"/>
    </source>
</evidence>
<evidence type="ECO:0000256" key="3">
    <source>
        <dbReference type="ARBA" id="ARBA00022691"/>
    </source>
</evidence>
<sequence>MTPERIPPHARILQLATSSWMSAAVSAAATLGVADALADGPRGVGELASAVDAHPPTLYRLLRACTEFGLFEELDGQVFILTDVGHALRSDSANSMRAFARWVGEPAERYTWSNLVTSVRTGQPAFEVTHGRDVWDFMAGHPDTAAVFNDAMTSASNQMIAPAVRAYDFTGLRRIVDVGGGHGALLAETLRAYPDLHGVLYDQADVVAGAGESLRAAGVADRVDIVAGSFFDAVPPGADAYLLSNVIHDWDDDASGRILTRVRDAMSPAARVLLVEVLMPSKPEPSPTVKLMDLNMLVLCGGKQRTEAEFSDLLRGAGLELTRIVPGGFCSVVEGARA</sequence>
<dbReference type="GO" id="GO:0008171">
    <property type="term" value="F:O-methyltransferase activity"/>
    <property type="evidence" value="ECO:0007669"/>
    <property type="project" value="InterPro"/>
</dbReference>
<dbReference type="InterPro" id="IPR036390">
    <property type="entry name" value="WH_DNA-bd_sf"/>
</dbReference>
<dbReference type="InterPro" id="IPR001077">
    <property type="entry name" value="COMT_C"/>
</dbReference>
<gene>
    <name evidence="7" type="primary">ravMT</name>
    <name evidence="7" type="ORF">FRACA_1410018</name>
</gene>
<keyword evidence="8" id="KW-1185">Reference proteome</keyword>
<protein>
    <submittedName>
        <fullName evidence="7">Putative O-methyltransferase</fullName>
    </submittedName>
</protein>
<feature type="domain" description="O-methyltransferase dimerisation" evidence="6">
    <location>
        <begin position="13"/>
        <end position="88"/>
    </location>
</feature>
<accession>A0A2I2KLE6</accession>
<feature type="active site" description="Proton acceptor" evidence="4">
    <location>
        <position position="248"/>
    </location>
</feature>
<dbReference type="Pfam" id="PF00891">
    <property type="entry name" value="Methyltransf_2"/>
    <property type="match status" value="1"/>
</dbReference>
<keyword evidence="2 7" id="KW-0808">Transferase</keyword>
<dbReference type="PIRSF" id="PIRSF005739">
    <property type="entry name" value="O-mtase"/>
    <property type="match status" value="1"/>
</dbReference>
<evidence type="ECO:0000256" key="2">
    <source>
        <dbReference type="ARBA" id="ARBA00022679"/>
    </source>
</evidence>
<dbReference type="PANTHER" id="PTHR43712:SF2">
    <property type="entry name" value="O-METHYLTRANSFERASE CICE"/>
    <property type="match status" value="1"/>
</dbReference>
<dbReference type="InterPro" id="IPR029063">
    <property type="entry name" value="SAM-dependent_MTases_sf"/>
</dbReference>
<dbReference type="EMBL" id="FZMO01000048">
    <property type="protein sequence ID" value="SNQ46499.1"/>
    <property type="molecule type" value="Genomic_DNA"/>
</dbReference>